<accession>A0A0F5FFQ8</accession>
<dbReference type="STRING" id="429727.VE26_13490"/>
<dbReference type="Pfam" id="PF13717">
    <property type="entry name" value="Zn_ribbon_4"/>
    <property type="match status" value="1"/>
</dbReference>
<proteinExistence type="predicted"/>
<organism evidence="4 5">
    <name type="scientific">Devosia chinhatensis</name>
    <dbReference type="NCBI Taxonomy" id="429727"/>
    <lineage>
        <taxon>Bacteria</taxon>
        <taxon>Pseudomonadati</taxon>
        <taxon>Pseudomonadota</taxon>
        <taxon>Alphaproteobacteria</taxon>
        <taxon>Hyphomicrobiales</taxon>
        <taxon>Devosiaceae</taxon>
        <taxon>Devosia</taxon>
    </lineage>
</organism>
<evidence type="ECO:0000313" key="5">
    <source>
        <dbReference type="Proteomes" id="UP000033649"/>
    </source>
</evidence>
<keyword evidence="2" id="KW-1133">Transmembrane helix</keyword>
<dbReference type="NCBIfam" id="TIGR02098">
    <property type="entry name" value="MJ0042_CXXC"/>
    <property type="match status" value="1"/>
</dbReference>
<dbReference type="RefSeq" id="WP_046105716.1">
    <property type="nucleotide sequence ID" value="NZ_JZEY01000061.1"/>
</dbReference>
<feature type="compositionally biased region" description="Low complexity" evidence="1">
    <location>
        <begin position="293"/>
        <end position="305"/>
    </location>
</feature>
<feature type="compositionally biased region" description="Basic and acidic residues" evidence="1">
    <location>
        <begin position="279"/>
        <end position="292"/>
    </location>
</feature>
<feature type="domain" description="Zinc finger/thioredoxin putative" evidence="3">
    <location>
        <begin position="1"/>
        <end position="35"/>
    </location>
</feature>
<dbReference type="InterPro" id="IPR021834">
    <property type="entry name" value="DUF3426"/>
</dbReference>
<feature type="transmembrane region" description="Helical" evidence="2">
    <location>
        <begin position="139"/>
        <end position="158"/>
    </location>
</feature>
<reference evidence="4 5" key="1">
    <citation type="submission" date="2015-03" db="EMBL/GenBank/DDBJ databases">
        <authorList>
            <person name="Hassan Y."/>
            <person name="Lepp D."/>
            <person name="Li X.-Z."/>
            <person name="Zhou T."/>
        </authorList>
    </citation>
    <scope>NUCLEOTIDE SEQUENCE [LARGE SCALE GENOMIC DNA]</scope>
    <source>
        <strain evidence="4 5">IPL18</strain>
    </source>
</reference>
<evidence type="ECO:0000259" key="3">
    <source>
        <dbReference type="Pfam" id="PF13717"/>
    </source>
</evidence>
<dbReference type="OrthoDB" id="7159357at2"/>
<evidence type="ECO:0000256" key="2">
    <source>
        <dbReference type="SAM" id="Phobius"/>
    </source>
</evidence>
<dbReference type="Pfam" id="PF11906">
    <property type="entry name" value="DUF3426"/>
    <property type="match status" value="1"/>
</dbReference>
<comment type="caution">
    <text evidence="4">The sequence shown here is derived from an EMBL/GenBank/DDBJ whole genome shotgun (WGS) entry which is preliminary data.</text>
</comment>
<keyword evidence="5" id="KW-1185">Reference proteome</keyword>
<dbReference type="PATRIC" id="fig|429727.3.peg.2765"/>
<gene>
    <name evidence="4" type="ORF">VE26_13490</name>
</gene>
<dbReference type="InterPro" id="IPR011723">
    <property type="entry name" value="Znf/thioredoxin_put"/>
</dbReference>
<keyword evidence="2" id="KW-0812">Transmembrane</keyword>
<sequence length="305" mass="32688">MIITCPHCQTKYQVTYDAIGSAGRKVQCAQCHRAWDQAPMPEKAPLGTPHDAESDRLFAAINEDALDEALLSEERDVQAEKASIGPDIPSEEEAGLAAASPTTARPLPDAATLRKRQADFTRRHSAMISRLPLARLRRASRAAGLVMLVLMLAGAYMGRVQLVERYPDLAGIYEAIGLPVNVIGLDFSNLESVRTLSGGSEVLMVSAQIIGLNSKPMPVPPILVSLLDAQGEPVYEWSVASRAGDLMAGERATFDTRLSLPPSEAARVRLSFAGSSGVHAERTDPASHEAASEHTSAPAPTQEHH</sequence>
<dbReference type="Proteomes" id="UP000033649">
    <property type="component" value="Unassembled WGS sequence"/>
</dbReference>
<protein>
    <recommendedName>
        <fullName evidence="3">Zinc finger/thioredoxin putative domain-containing protein</fullName>
    </recommendedName>
</protein>
<evidence type="ECO:0000256" key="1">
    <source>
        <dbReference type="SAM" id="MobiDB-lite"/>
    </source>
</evidence>
<name>A0A0F5FFQ8_9HYPH</name>
<evidence type="ECO:0000313" key="4">
    <source>
        <dbReference type="EMBL" id="KKB07686.1"/>
    </source>
</evidence>
<dbReference type="EMBL" id="JZEY01000061">
    <property type="protein sequence ID" value="KKB07686.1"/>
    <property type="molecule type" value="Genomic_DNA"/>
</dbReference>
<keyword evidence="2" id="KW-0472">Membrane</keyword>
<dbReference type="AlphaFoldDB" id="A0A0F5FFQ8"/>
<feature type="region of interest" description="Disordered" evidence="1">
    <location>
        <begin position="76"/>
        <end position="107"/>
    </location>
</feature>
<feature type="region of interest" description="Disordered" evidence="1">
    <location>
        <begin position="276"/>
        <end position="305"/>
    </location>
</feature>